<accession>A0A0U5GPM6</accession>
<gene>
    <name evidence="1" type="ORF">ASPCAL15061</name>
</gene>
<dbReference type="OMA" id="DANIPSW"/>
<dbReference type="OrthoDB" id="4510091at2759"/>
<protein>
    <recommendedName>
        <fullName evidence="3">F-box domain-containing protein</fullName>
    </recommendedName>
</protein>
<dbReference type="EMBL" id="CDMC01000037">
    <property type="protein sequence ID" value="CEL11967.1"/>
    <property type="molecule type" value="Genomic_DNA"/>
</dbReference>
<organism evidence="1 2">
    <name type="scientific">Aspergillus calidoustus</name>
    <dbReference type="NCBI Taxonomy" id="454130"/>
    <lineage>
        <taxon>Eukaryota</taxon>
        <taxon>Fungi</taxon>
        <taxon>Dikarya</taxon>
        <taxon>Ascomycota</taxon>
        <taxon>Pezizomycotina</taxon>
        <taxon>Eurotiomycetes</taxon>
        <taxon>Eurotiomycetidae</taxon>
        <taxon>Eurotiales</taxon>
        <taxon>Aspergillaceae</taxon>
        <taxon>Aspergillus</taxon>
        <taxon>Aspergillus subgen. Nidulantes</taxon>
    </lineage>
</organism>
<keyword evidence="2" id="KW-1185">Reference proteome</keyword>
<evidence type="ECO:0000313" key="2">
    <source>
        <dbReference type="Proteomes" id="UP000054771"/>
    </source>
</evidence>
<evidence type="ECO:0008006" key="3">
    <source>
        <dbReference type="Google" id="ProtNLM"/>
    </source>
</evidence>
<dbReference type="Proteomes" id="UP000054771">
    <property type="component" value="Unassembled WGS sequence"/>
</dbReference>
<sequence>MSAIVFDQLPFELLDMIANLLEDDYDALKTLSSATRNLRAVCVPHLFRTLRITFSASGFTRLEEVSNSVFAQYVTAVRYKVPELIDANIPSWDYFRLCVYTPEEFVRDQREQWWNFRGNSLSYASIYKYFSKLSAEQHEILAGSRDARTIRRCLPRFWRLKDIQLMFEDTIDQPFRWLATHLFIDRNDSMLLHFETFVEALIGLREHGMSIRTFRVHGFDSNISMLEKGFLDKVAHALQTVTNIVLIDSVGLLRCLASIPLPSMLRLELGSCWLQITALETFCSAHKGRVRHIHFEEVWVLADNLDDWGSSMSMRNTATLIEKIVVLRRSGVLRQITVNRKDDGQYEYQDWFEINGTAS</sequence>
<reference evidence="2" key="1">
    <citation type="journal article" date="2016" name="Genome Announc.">
        <title>Draft genome sequences of fungus Aspergillus calidoustus.</title>
        <authorList>
            <person name="Horn F."/>
            <person name="Linde J."/>
            <person name="Mattern D.J."/>
            <person name="Walther G."/>
            <person name="Guthke R."/>
            <person name="Scherlach K."/>
            <person name="Martin K."/>
            <person name="Brakhage A.A."/>
            <person name="Petzke L."/>
            <person name="Valiante V."/>
        </authorList>
    </citation>
    <scope>NUCLEOTIDE SEQUENCE [LARGE SCALE GENOMIC DNA]</scope>
    <source>
        <strain evidence="2">SF006504</strain>
    </source>
</reference>
<proteinExistence type="predicted"/>
<evidence type="ECO:0000313" key="1">
    <source>
        <dbReference type="EMBL" id="CEL11967.1"/>
    </source>
</evidence>
<dbReference type="AlphaFoldDB" id="A0A0U5GPM6"/>
<dbReference type="STRING" id="454130.A0A0U5GPM6"/>
<name>A0A0U5GPM6_ASPCI</name>